<name>A0A918LCC2_9PSEU</name>
<dbReference type="GO" id="GO:0016798">
    <property type="term" value="F:hydrolase activity, acting on glycosyl bonds"/>
    <property type="evidence" value="ECO:0007669"/>
    <property type="project" value="UniProtKB-KW"/>
</dbReference>
<evidence type="ECO:0000256" key="8">
    <source>
        <dbReference type="ARBA" id="ARBA00023295"/>
    </source>
</evidence>
<dbReference type="SMART" id="SM00060">
    <property type="entry name" value="FN3"/>
    <property type="match status" value="1"/>
</dbReference>
<evidence type="ECO:0000256" key="4">
    <source>
        <dbReference type="ARBA" id="ARBA00022801"/>
    </source>
</evidence>
<evidence type="ECO:0000259" key="12">
    <source>
        <dbReference type="PROSITE" id="PS50853"/>
    </source>
</evidence>
<dbReference type="Gene3D" id="3.30.300.50">
    <property type="match status" value="1"/>
</dbReference>
<dbReference type="GO" id="GO:0006508">
    <property type="term" value="P:proteolysis"/>
    <property type="evidence" value="ECO:0007669"/>
    <property type="project" value="UniProtKB-KW"/>
</dbReference>
<evidence type="ECO:0000256" key="6">
    <source>
        <dbReference type="ARBA" id="ARBA00023157"/>
    </source>
</evidence>
<gene>
    <name evidence="13" type="ORF">GCM10010171_23700</name>
</gene>
<dbReference type="Proteomes" id="UP000660680">
    <property type="component" value="Unassembled WGS sequence"/>
</dbReference>
<dbReference type="Pfam" id="PF00041">
    <property type="entry name" value="fn3"/>
    <property type="match status" value="1"/>
</dbReference>
<feature type="signal peptide" evidence="11">
    <location>
        <begin position="1"/>
        <end position="24"/>
    </location>
</feature>
<keyword evidence="7" id="KW-0119">Carbohydrate metabolism</keyword>
<feature type="chain" id="PRO_5036859187" description="Fibronectin type-III domain-containing protein" evidence="11">
    <location>
        <begin position="25"/>
        <end position="612"/>
    </location>
</feature>
<keyword evidence="3 11" id="KW-0732">Signal</keyword>
<evidence type="ECO:0000256" key="9">
    <source>
        <dbReference type="ARBA" id="ARBA00023326"/>
    </source>
</evidence>
<dbReference type="SUPFAM" id="SSF49265">
    <property type="entry name" value="Fibronectin type III"/>
    <property type="match status" value="1"/>
</dbReference>
<evidence type="ECO:0000256" key="7">
    <source>
        <dbReference type="ARBA" id="ARBA00023277"/>
    </source>
</evidence>
<dbReference type="InterPro" id="IPR036116">
    <property type="entry name" value="FN3_sf"/>
</dbReference>
<dbReference type="EMBL" id="BMRB01000002">
    <property type="protein sequence ID" value="GGS29639.1"/>
    <property type="molecule type" value="Genomic_DNA"/>
</dbReference>
<dbReference type="PANTHER" id="PTHR46957">
    <property type="entry name" value="CYTOKINE RECEPTOR"/>
    <property type="match status" value="1"/>
</dbReference>
<feature type="compositionally biased region" description="Basic and acidic residues" evidence="10">
    <location>
        <begin position="507"/>
        <end position="523"/>
    </location>
</feature>
<evidence type="ECO:0000256" key="11">
    <source>
        <dbReference type="SAM" id="SignalP"/>
    </source>
</evidence>
<reference evidence="13" key="2">
    <citation type="submission" date="2020-09" db="EMBL/GenBank/DDBJ databases">
        <authorList>
            <person name="Sun Q."/>
            <person name="Ohkuma M."/>
        </authorList>
    </citation>
    <scope>NUCLEOTIDE SEQUENCE</scope>
    <source>
        <strain evidence="13">JCM 3276</strain>
    </source>
</reference>
<dbReference type="InterPro" id="IPR050713">
    <property type="entry name" value="RTP_Phos/Ushers"/>
</dbReference>
<organism evidence="13 14">
    <name type="scientific">Actinokineospora fastidiosa</name>
    <dbReference type="NCBI Taxonomy" id="1816"/>
    <lineage>
        <taxon>Bacteria</taxon>
        <taxon>Bacillati</taxon>
        <taxon>Actinomycetota</taxon>
        <taxon>Actinomycetes</taxon>
        <taxon>Pseudonocardiales</taxon>
        <taxon>Pseudonocardiaceae</taxon>
        <taxon>Actinokineospora</taxon>
    </lineage>
</organism>
<evidence type="ECO:0000256" key="3">
    <source>
        <dbReference type="ARBA" id="ARBA00022729"/>
    </source>
</evidence>
<evidence type="ECO:0000256" key="1">
    <source>
        <dbReference type="ARBA" id="ARBA00007664"/>
    </source>
</evidence>
<evidence type="ECO:0000313" key="13">
    <source>
        <dbReference type="EMBL" id="GGS29639.1"/>
    </source>
</evidence>
<dbReference type="InterPro" id="IPR043504">
    <property type="entry name" value="Peptidase_S1_PA_chymotrypsin"/>
</dbReference>
<keyword evidence="2" id="KW-0645">Protease</keyword>
<sequence>MRRIIVAALTVGMAVSVHTGTASAAPEVGPEVVALAEGLGVSHQAAGERLRRQERAHAVLAALPASVAPAGVWFDEASGRLAVAVTTEGAAAVARSRGAQAVMVARDAETLSMLRGRVLALITPEVAFNTVGVDQRANEVLVTVDRTRMNAATRRFVEAVSSISGVRVELSDGGPRQQAGEVRPGNPWWPQGESNCSIGFAATDANGGKHFVTAGHCTNNANQPAYGQSGNANRIGTSNVGGSRSVNGREGDMGVVAVTEPGWTLSPSVNTWGSSPVTVAGVAEALVGERVCHTGNTSKWQCGTVTYVNETVNYGGGIVIEGLTFTTACSRGGDSGGAWLRGDKAVGLHSGGPAQCVSNPSKDQQSIFQPVGEALRKWNLTLVTGSGGGDTQAPSAPGNLRSTSQTATSISLAWNAATDNVGVTGYDVYINNALATSVGATSATISGLDPDTAYSVTVRAKDAAGNVSAPSAAITVRTQPGSGGRTFTNGTAPDRGPPDHLQPGPLDGHRHGREPGEGGDHRPPHLPGGPAGARRQPGGLVVQPEVLRRLHLHPVPGHRRLLVQPVHRAGVGHLDPGDHRHRHRRHRGPRLLVHHALKSPVDPRVYAAHPLR</sequence>
<keyword evidence="6" id="KW-1015">Disulfide bond</keyword>
<dbReference type="SUPFAM" id="SSF50494">
    <property type="entry name" value="Trypsin-like serine proteases"/>
    <property type="match status" value="1"/>
</dbReference>
<evidence type="ECO:0000256" key="5">
    <source>
        <dbReference type="ARBA" id="ARBA00022825"/>
    </source>
</evidence>
<dbReference type="InterPro" id="IPR035070">
    <property type="entry name" value="Streptogrisin_prodomain"/>
</dbReference>
<dbReference type="InterPro" id="IPR009003">
    <property type="entry name" value="Peptidase_S1_PA"/>
</dbReference>
<dbReference type="CDD" id="cd00063">
    <property type="entry name" value="FN3"/>
    <property type="match status" value="1"/>
</dbReference>
<feature type="compositionally biased region" description="Polar residues" evidence="10">
    <location>
        <begin position="476"/>
        <end position="491"/>
    </location>
</feature>
<dbReference type="PRINTS" id="PR00861">
    <property type="entry name" value="ALYTICPTASE"/>
</dbReference>
<dbReference type="InterPro" id="IPR013783">
    <property type="entry name" value="Ig-like_fold"/>
</dbReference>
<keyword evidence="4" id="KW-0378">Hydrolase</keyword>
<keyword evidence="9" id="KW-0624">Polysaccharide degradation</keyword>
<dbReference type="InterPro" id="IPR003961">
    <property type="entry name" value="FN3_dom"/>
</dbReference>
<dbReference type="CDD" id="cd21112">
    <property type="entry name" value="alphaLP-like"/>
    <property type="match status" value="1"/>
</dbReference>
<dbReference type="PANTHER" id="PTHR46957:SF3">
    <property type="entry name" value="CYTOKINE RECEPTOR"/>
    <property type="match status" value="1"/>
</dbReference>
<dbReference type="Gene3D" id="2.60.40.10">
    <property type="entry name" value="Immunoglobulins"/>
    <property type="match status" value="1"/>
</dbReference>
<feature type="region of interest" description="Disordered" evidence="10">
    <location>
        <begin position="474"/>
        <end position="537"/>
    </location>
</feature>
<dbReference type="GO" id="GO:0016020">
    <property type="term" value="C:membrane"/>
    <property type="evidence" value="ECO:0007669"/>
    <property type="project" value="UniProtKB-SubCell"/>
</dbReference>
<dbReference type="GO" id="GO:0000272">
    <property type="term" value="P:polysaccharide catabolic process"/>
    <property type="evidence" value="ECO:0007669"/>
    <property type="project" value="UniProtKB-KW"/>
</dbReference>
<dbReference type="Gene3D" id="2.40.10.10">
    <property type="entry name" value="Trypsin-like serine proteases"/>
    <property type="match status" value="2"/>
</dbReference>
<comment type="caution">
    <text evidence="13">The sequence shown here is derived from an EMBL/GenBank/DDBJ whole genome shotgun (WGS) entry which is preliminary data.</text>
</comment>
<keyword evidence="14" id="KW-1185">Reference proteome</keyword>
<dbReference type="PROSITE" id="PS50853">
    <property type="entry name" value="FN3"/>
    <property type="match status" value="1"/>
</dbReference>
<dbReference type="FunFam" id="2.60.40.10:FF:001114">
    <property type="entry name" value="Chitinase A1"/>
    <property type="match status" value="1"/>
</dbReference>
<comment type="similarity">
    <text evidence="1">Belongs to the peptidase S1 family.</text>
</comment>
<accession>A0A918LCC2</accession>
<evidence type="ECO:0000256" key="10">
    <source>
        <dbReference type="SAM" id="MobiDB-lite"/>
    </source>
</evidence>
<dbReference type="GO" id="GO:0004252">
    <property type="term" value="F:serine-type endopeptidase activity"/>
    <property type="evidence" value="ECO:0007669"/>
    <property type="project" value="InterPro"/>
</dbReference>
<evidence type="ECO:0000313" key="14">
    <source>
        <dbReference type="Proteomes" id="UP000660680"/>
    </source>
</evidence>
<dbReference type="InterPro" id="IPR001316">
    <property type="entry name" value="Pept_S1A_streptogrisin"/>
</dbReference>
<keyword evidence="5" id="KW-0720">Serine protease</keyword>
<feature type="domain" description="Fibronectin type-III" evidence="12">
    <location>
        <begin position="396"/>
        <end position="481"/>
    </location>
</feature>
<proteinExistence type="inferred from homology"/>
<keyword evidence="8" id="KW-0326">Glycosidase</keyword>
<evidence type="ECO:0000256" key="2">
    <source>
        <dbReference type="ARBA" id="ARBA00022670"/>
    </source>
</evidence>
<dbReference type="AlphaFoldDB" id="A0A918LCC2"/>
<reference evidence="13" key="1">
    <citation type="journal article" date="2014" name="Int. J. Syst. Evol. Microbiol.">
        <title>Complete genome sequence of Corynebacterium casei LMG S-19264T (=DSM 44701T), isolated from a smear-ripened cheese.</title>
        <authorList>
            <consortium name="US DOE Joint Genome Institute (JGI-PGF)"/>
            <person name="Walter F."/>
            <person name="Albersmeier A."/>
            <person name="Kalinowski J."/>
            <person name="Ruckert C."/>
        </authorList>
    </citation>
    <scope>NUCLEOTIDE SEQUENCE</scope>
    <source>
        <strain evidence="13">JCM 3276</strain>
    </source>
</reference>
<protein>
    <recommendedName>
        <fullName evidence="12">Fibronectin type-III domain-containing protein</fullName>
    </recommendedName>
</protein>